<dbReference type="GeneID" id="92081517"/>
<name>A0ABR1PZE0_9PEZI</name>
<protein>
    <submittedName>
        <fullName evidence="7">TRI7</fullName>
    </submittedName>
</protein>
<organism evidence="7 8">
    <name type="scientific">Apiospora aurea</name>
    <dbReference type="NCBI Taxonomy" id="335848"/>
    <lineage>
        <taxon>Eukaryota</taxon>
        <taxon>Fungi</taxon>
        <taxon>Dikarya</taxon>
        <taxon>Ascomycota</taxon>
        <taxon>Pezizomycotina</taxon>
        <taxon>Sordariomycetes</taxon>
        <taxon>Xylariomycetidae</taxon>
        <taxon>Amphisphaeriales</taxon>
        <taxon>Apiosporaceae</taxon>
        <taxon>Apiospora</taxon>
    </lineage>
</organism>
<feature type="domain" description="Wax synthase" evidence="6">
    <location>
        <begin position="24"/>
        <end position="108"/>
    </location>
</feature>
<dbReference type="RefSeq" id="XP_066695151.1">
    <property type="nucleotide sequence ID" value="XM_066848455.1"/>
</dbReference>
<dbReference type="Pfam" id="PF13813">
    <property type="entry name" value="MBOAT_2"/>
    <property type="match status" value="1"/>
</dbReference>
<evidence type="ECO:0000256" key="2">
    <source>
        <dbReference type="ARBA" id="ARBA00022692"/>
    </source>
</evidence>
<evidence type="ECO:0000259" key="6">
    <source>
        <dbReference type="Pfam" id="PF13813"/>
    </source>
</evidence>
<keyword evidence="8" id="KW-1185">Reference proteome</keyword>
<comment type="subcellular location">
    <subcellularLocation>
        <location evidence="1">Membrane</location>
        <topology evidence="1">Multi-pass membrane protein</topology>
    </subcellularLocation>
</comment>
<evidence type="ECO:0000256" key="1">
    <source>
        <dbReference type="ARBA" id="ARBA00004141"/>
    </source>
</evidence>
<accession>A0ABR1PZE0</accession>
<dbReference type="EMBL" id="JAQQWE010000008">
    <property type="protein sequence ID" value="KAK7943120.1"/>
    <property type="molecule type" value="Genomic_DNA"/>
</dbReference>
<evidence type="ECO:0000313" key="8">
    <source>
        <dbReference type="Proteomes" id="UP001391051"/>
    </source>
</evidence>
<evidence type="ECO:0000313" key="7">
    <source>
        <dbReference type="EMBL" id="KAK7943120.1"/>
    </source>
</evidence>
<evidence type="ECO:0000256" key="3">
    <source>
        <dbReference type="ARBA" id="ARBA00022989"/>
    </source>
</evidence>
<evidence type="ECO:0000256" key="5">
    <source>
        <dbReference type="SAM" id="Phobius"/>
    </source>
</evidence>
<keyword evidence="4 5" id="KW-0472">Membrane</keyword>
<keyword evidence="2 5" id="KW-0812">Transmembrane</keyword>
<keyword evidence="3 5" id="KW-1133">Transmembrane helix</keyword>
<sequence>MRFSSRLGSTPGLATAIQRHKLTLTEAYPLRRFWAINWHRLHVASFTSFMPPTLRVGPEGAGNGEIGLAFAALRTLWMFTMSAFSHAAANWFIRRNSNFSAEVGFFLLNCVVCTQERLVEKKLLGIIPSGVRGWLKPFGYVWVLLVFSCIVPIWQYPLIYGS</sequence>
<comment type="caution">
    <text evidence="7">The sequence shown here is derived from an EMBL/GenBank/DDBJ whole genome shotgun (WGS) entry which is preliminary data.</text>
</comment>
<feature type="transmembrane region" description="Helical" evidence="5">
    <location>
        <begin position="140"/>
        <end position="159"/>
    </location>
</feature>
<proteinExistence type="predicted"/>
<reference evidence="7 8" key="1">
    <citation type="submission" date="2023-01" db="EMBL/GenBank/DDBJ databases">
        <title>Analysis of 21 Apiospora genomes using comparative genomics revels a genus with tremendous synthesis potential of carbohydrate active enzymes and secondary metabolites.</title>
        <authorList>
            <person name="Sorensen T."/>
        </authorList>
    </citation>
    <scope>NUCLEOTIDE SEQUENCE [LARGE SCALE GENOMIC DNA]</scope>
    <source>
        <strain evidence="7 8">CBS 24483</strain>
    </source>
</reference>
<dbReference type="InterPro" id="IPR032805">
    <property type="entry name" value="Wax_synthase_dom"/>
</dbReference>
<evidence type="ECO:0000256" key="4">
    <source>
        <dbReference type="ARBA" id="ARBA00023136"/>
    </source>
</evidence>
<gene>
    <name evidence="7" type="ORF">PG986_012233</name>
</gene>
<dbReference type="Proteomes" id="UP001391051">
    <property type="component" value="Unassembled WGS sequence"/>
</dbReference>